<reference evidence="1 2" key="1">
    <citation type="journal article" date="2009" name="Nat. Genet.">
        <title>The genome of the cucumber, Cucumis sativus L.</title>
        <authorList>
            <person name="Huang S."/>
            <person name="Li R."/>
            <person name="Zhang Z."/>
            <person name="Li L."/>
            <person name="Gu X."/>
            <person name="Fan W."/>
            <person name="Lucas W.J."/>
            <person name="Wang X."/>
            <person name="Xie B."/>
            <person name="Ni P."/>
            <person name="Ren Y."/>
            <person name="Zhu H."/>
            <person name="Li J."/>
            <person name="Lin K."/>
            <person name="Jin W."/>
            <person name="Fei Z."/>
            <person name="Li G."/>
            <person name="Staub J."/>
            <person name="Kilian A."/>
            <person name="van der Vossen E.A."/>
            <person name="Wu Y."/>
            <person name="Guo J."/>
            <person name="He J."/>
            <person name="Jia Z."/>
            <person name="Ren Y."/>
            <person name="Tian G."/>
            <person name="Lu Y."/>
            <person name="Ruan J."/>
            <person name="Qian W."/>
            <person name="Wang M."/>
            <person name="Huang Q."/>
            <person name="Li B."/>
            <person name="Xuan Z."/>
            <person name="Cao J."/>
            <person name="Asan"/>
            <person name="Wu Z."/>
            <person name="Zhang J."/>
            <person name="Cai Q."/>
            <person name="Bai Y."/>
            <person name="Zhao B."/>
            <person name="Han Y."/>
            <person name="Li Y."/>
            <person name="Li X."/>
            <person name="Wang S."/>
            <person name="Shi Q."/>
            <person name="Liu S."/>
            <person name="Cho W.K."/>
            <person name="Kim J.Y."/>
            <person name="Xu Y."/>
            <person name="Heller-Uszynska K."/>
            <person name="Miao H."/>
            <person name="Cheng Z."/>
            <person name="Zhang S."/>
            <person name="Wu J."/>
            <person name="Yang Y."/>
            <person name="Kang H."/>
            <person name="Li M."/>
            <person name="Liang H."/>
            <person name="Ren X."/>
            <person name="Shi Z."/>
            <person name="Wen M."/>
            <person name="Jian M."/>
            <person name="Yang H."/>
            <person name="Zhang G."/>
            <person name="Yang Z."/>
            <person name="Chen R."/>
            <person name="Liu S."/>
            <person name="Li J."/>
            <person name="Ma L."/>
            <person name="Liu H."/>
            <person name="Zhou Y."/>
            <person name="Zhao J."/>
            <person name="Fang X."/>
            <person name="Li G."/>
            <person name="Fang L."/>
            <person name="Li Y."/>
            <person name="Liu D."/>
            <person name="Zheng H."/>
            <person name="Zhang Y."/>
            <person name="Qin N."/>
            <person name="Li Z."/>
            <person name="Yang G."/>
            <person name="Yang S."/>
            <person name="Bolund L."/>
            <person name="Kristiansen K."/>
            <person name="Zheng H."/>
            <person name="Li S."/>
            <person name="Zhang X."/>
            <person name="Yang H."/>
            <person name="Wang J."/>
            <person name="Sun R."/>
            <person name="Zhang B."/>
            <person name="Jiang S."/>
            <person name="Wang J."/>
            <person name="Du Y."/>
            <person name="Li S."/>
        </authorList>
    </citation>
    <scope>NUCLEOTIDE SEQUENCE [LARGE SCALE GENOMIC DNA]</scope>
    <source>
        <strain evidence="2">cv. 9930</strain>
    </source>
</reference>
<proteinExistence type="predicted"/>
<evidence type="ECO:0000313" key="2">
    <source>
        <dbReference type="Proteomes" id="UP000029981"/>
    </source>
</evidence>
<organism evidence="1 2">
    <name type="scientific">Cucumis sativus</name>
    <name type="common">Cucumber</name>
    <dbReference type="NCBI Taxonomy" id="3659"/>
    <lineage>
        <taxon>Eukaryota</taxon>
        <taxon>Viridiplantae</taxon>
        <taxon>Streptophyta</taxon>
        <taxon>Embryophyta</taxon>
        <taxon>Tracheophyta</taxon>
        <taxon>Spermatophyta</taxon>
        <taxon>Magnoliopsida</taxon>
        <taxon>eudicotyledons</taxon>
        <taxon>Gunneridae</taxon>
        <taxon>Pentapetalae</taxon>
        <taxon>rosids</taxon>
        <taxon>fabids</taxon>
        <taxon>Cucurbitales</taxon>
        <taxon>Cucurbitaceae</taxon>
        <taxon>Benincaseae</taxon>
        <taxon>Cucumis</taxon>
    </lineage>
</organism>
<dbReference type="AlphaFoldDB" id="A0A0A0KUA4"/>
<dbReference type="EMBL" id="CM002925">
    <property type="protein sequence ID" value="KGN53118.1"/>
    <property type="molecule type" value="Genomic_DNA"/>
</dbReference>
<sequence length="50" mass="5494">MNPDATIGSDKQDPVFAMKKFQRFIGSMDLAKALAPHEVSTKAFKADIIL</sequence>
<evidence type="ECO:0000313" key="1">
    <source>
        <dbReference type="EMBL" id="KGN53118.1"/>
    </source>
</evidence>
<name>A0A0A0KUA4_CUCSA</name>
<reference evidence="1 2" key="4">
    <citation type="journal article" date="2011" name="BMC Genomics">
        <title>RNA-Seq improves annotation of protein-coding genes in the cucumber genome.</title>
        <authorList>
            <person name="Li Z."/>
            <person name="Zhang Z."/>
            <person name="Yan P."/>
            <person name="Huang S."/>
            <person name="Fei Z."/>
            <person name="Lin K."/>
        </authorList>
    </citation>
    <scope>NUCLEOTIDE SEQUENCE [LARGE SCALE GENOMIC DNA]</scope>
    <source>
        <strain evidence="2">cv. 9930</strain>
    </source>
</reference>
<dbReference type="Proteomes" id="UP000029981">
    <property type="component" value="Chromosome 4"/>
</dbReference>
<reference evidence="1 2" key="2">
    <citation type="journal article" date="2009" name="PLoS ONE">
        <title>An integrated genetic and cytogenetic map of the cucumber genome.</title>
        <authorList>
            <person name="Ren Y."/>
            <person name="Zhang Z."/>
            <person name="Liu J."/>
            <person name="Staub J.E."/>
            <person name="Han Y."/>
            <person name="Cheng Z."/>
            <person name="Li X."/>
            <person name="Lu J."/>
            <person name="Miao H."/>
            <person name="Kang H."/>
            <person name="Xie B."/>
            <person name="Gu X."/>
            <person name="Wang X."/>
            <person name="Du Y."/>
            <person name="Jin W."/>
            <person name="Huang S."/>
        </authorList>
    </citation>
    <scope>NUCLEOTIDE SEQUENCE [LARGE SCALE GENOMIC DNA]</scope>
    <source>
        <strain evidence="2">cv. 9930</strain>
    </source>
</reference>
<reference evidence="1 2" key="3">
    <citation type="journal article" date="2010" name="BMC Genomics">
        <title>Transcriptome sequencing and comparative analysis of cucumber flowers with different sex types.</title>
        <authorList>
            <person name="Guo S."/>
            <person name="Zheng Y."/>
            <person name="Joung J.G."/>
            <person name="Liu S."/>
            <person name="Zhang Z."/>
            <person name="Crasta O.R."/>
            <person name="Sobral B.W."/>
            <person name="Xu Y."/>
            <person name="Huang S."/>
            <person name="Fei Z."/>
        </authorList>
    </citation>
    <scope>NUCLEOTIDE SEQUENCE [LARGE SCALE GENOMIC DNA]</scope>
    <source>
        <strain evidence="2">cv. 9930</strain>
    </source>
</reference>
<accession>A0A0A0KUA4</accession>
<gene>
    <name evidence="1" type="ORF">Csa_4G017060</name>
</gene>
<keyword evidence="2" id="KW-1185">Reference proteome</keyword>
<dbReference type="Gramene" id="KGN53118">
    <property type="protein sequence ID" value="KGN53118"/>
    <property type="gene ID" value="Csa_4G017060"/>
</dbReference>
<protein>
    <submittedName>
        <fullName evidence="1">Uncharacterized protein</fullName>
    </submittedName>
</protein>